<dbReference type="PANTHER" id="PTHR47169">
    <property type="entry name" value="OS01G0541250 PROTEIN"/>
    <property type="match status" value="1"/>
</dbReference>
<dbReference type="Gene3D" id="3.30.420.10">
    <property type="entry name" value="Ribonuclease H-like superfamily/Ribonuclease H"/>
    <property type="match status" value="1"/>
</dbReference>
<protein>
    <submittedName>
        <fullName evidence="1">Uncharacterized protein</fullName>
    </submittedName>
</protein>
<keyword evidence="2" id="KW-1185">Reference proteome</keyword>
<gene>
    <name evidence="1" type="ORF">PHMEG_00028984</name>
</gene>
<reference evidence="2" key="1">
    <citation type="submission" date="2017-03" db="EMBL/GenBank/DDBJ databases">
        <title>Phytopthora megakarya and P. palmivora, two closely related causual agents of cacao black pod achieved similar genome size and gene model numbers by different mechanisms.</title>
        <authorList>
            <person name="Ali S."/>
            <person name="Shao J."/>
            <person name="Larry D.J."/>
            <person name="Kronmiller B."/>
            <person name="Shen D."/>
            <person name="Strem M.D."/>
            <person name="Melnick R.L."/>
            <person name="Guiltinan M.J."/>
            <person name="Tyler B.M."/>
            <person name="Meinhardt L.W."/>
            <person name="Bailey B.A."/>
        </authorList>
    </citation>
    <scope>NUCLEOTIDE SEQUENCE [LARGE SCALE GENOMIC DNA]</scope>
    <source>
        <strain evidence="2">zdho120</strain>
    </source>
</reference>
<proteinExistence type="predicted"/>
<dbReference type="PANTHER" id="PTHR47169:SF2">
    <property type="entry name" value="OS01G0541250 PROTEIN"/>
    <property type="match status" value="1"/>
</dbReference>
<name>A0A225V348_9STRA</name>
<dbReference type="InterPro" id="IPR036397">
    <property type="entry name" value="RNaseH_sf"/>
</dbReference>
<comment type="caution">
    <text evidence="1">The sequence shown here is derived from an EMBL/GenBank/DDBJ whole genome shotgun (WGS) entry which is preliminary data.</text>
</comment>
<dbReference type="EMBL" id="NBNE01008043">
    <property type="protein sequence ID" value="OWY99930.1"/>
    <property type="molecule type" value="Genomic_DNA"/>
</dbReference>
<sequence length="137" mass="15332">MTKTLYKTMLTKNLFRRSEINGLTKFLQVQQDNAGPHVSGFDADIIKAGEQGGWTIELESQPPRSPDLNVMDLVVFNALQALQLKTITINLNGLIFAVQKAFRDINPATIDKCFITLHMKDGTTTSYHEFGRTTLSD</sequence>
<dbReference type="AlphaFoldDB" id="A0A225V348"/>
<evidence type="ECO:0000313" key="1">
    <source>
        <dbReference type="EMBL" id="OWY99930.1"/>
    </source>
</evidence>
<dbReference type="STRING" id="4795.A0A225V348"/>
<accession>A0A225V348</accession>
<evidence type="ECO:0000313" key="2">
    <source>
        <dbReference type="Proteomes" id="UP000198211"/>
    </source>
</evidence>
<dbReference type="OrthoDB" id="125932at2759"/>
<organism evidence="1 2">
    <name type="scientific">Phytophthora megakarya</name>
    <dbReference type="NCBI Taxonomy" id="4795"/>
    <lineage>
        <taxon>Eukaryota</taxon>
        <taxon>Sar</taxon>
        <taxon>Stramenopiles</taxon>
        <taxon>Oomycota</taxon>
        <taxon>Peronosporomycetes</taxon>
        <taxon>Peronosporales</taxon>
        <taxon>Peronosporaceae</taxon>
        <taxon>Phytophthora</taxon>
    </lineage>
</organism>
<dbReference type="Proteomes" id="UP000198211">
    <property type="component" value="Unassembled WGS sequence"/>
</dbReference>
<dbReference type="GO" id="GO:0003676">
    <property type="term" value="F:nucleic acid binding"/>
    <property type="evidence" value="ECO:0007669"/>
    <property type="project" value="InterPro"/>
</dbReference>